<proteinExistence type="predicted"/>
<gene>
    <name evidence="2" type="ordered locus">Desal_3476</name>
</gene>
<feature type="region of interest" description="Disordered" evidence="1">
    <location>
        <begin position="1"/>
        <end position="22"/>
    </location>
</feature>
<keyword evidence="3" id="KW-1185">Reference proteome</keyword>
<dbReference type="Proteomes" id="UP000002601">
    <property type="component" value="Chromosome"/>
</dbReference>
<evidence type="ECO:0000313" key="3">
    <source>
        <dbReference type="Proteomes" id="UP000002601"/>
    </source>
</evidence>
<name>C6BSR8_MARSD</name>
<accession>C6BSR8</accession>
<dbReference type="KEGG" id="dsa:Desal_3476"/>
<protein>
    <recommendedName>
        <fullName evidence="4">DUF4911 domain-containing protein</fullName>
    </recommendedName>
</protein>
<dbReference type="HOGENOM" id="CLU_165362_0_0_7"/>
<feature type="compositionally biased region" description="Basic residues" evidence="1">
    <location>
        <begin position="1"/>
        <end position="10"/>
    </location>
</feature>
<organism evidence="2 3">
    <name type="scientific">Maridesulfovibrio salexigens (strain ATCC 14822 / DSM 2638 / NCIMB 8403 / VKM B-1763)</name>
    <name type="common">Desulfovibrio salexigens</name>
    <dbReference type="NCBI Taxonomy" id="526222"/>
    <lineage>
        <taxon>Bacteria</taxon>
        <taxon>Pseudomonadati</taxon>
        <taxon>Thermodesulfobacteriota</taxon>
        <taxon>Desulfovibrionia</taxon>
        <taxon>Desulfovibrionales</taxon>
        <taxon>Desulfovibrionaceae</taxon>
        <taxon>Maridesulfovibrio</taxon>
    </lineage>
</organism>
<dbReference type="AlphaFoldDB" id="C6BSR8"/>
<dbReference type="STRING" id="526222.Desal_3476"/>
<dbReference type="InterPro" id="IPR032587">
    <property type="entry name" value="DUF4911"/>
</dbReference>
<evidence type="ECO:0000313" key="2">
    <source>
        <dbReference type="EMBL" id="ACS81524.1"/>
    </source>
</evidence>
<dbReference type="EMBL" id="CP001649">
    <property type="protein sequence ID" value="ACS81524.1"/>
    <property type="molecule type" value="Genomic_DNA"/>
</dbReference>
<dbReference type="Pfam" id="PF16256">
    <property type="entry name" value="DUF4911"/>
    <property type="match status" value="1"/>
</dbReference>
<evidence type="ECO:0008006" key="4">
    <source>
        <dbReference type="Google" id="ProtNLM"/>
    </source>
</evidence>
<dbReference type="OrthoDB" id="5472144at2"/>
<sequence>MARRKRKPRPRPLPPPPENSSRMYIQIAPSDIAIFRFLMEAVENLALFTIADRFKGILLLRYSPHQEREFREFMNGLKQEIDIKFLPNPSDPA</sequence>
<reference evidence="2 3" key="1">
    <citation type="submission" date="2009-06" db="EMBL/GenBank/DDBJ databases">
        <title>Complete sequence of Desulfovibrio salexigens DSM 2638.</title>
        <authorList>
            <consortium name="US DOE Joint Genome Institute"/>
            <person name="Lucas S."/>
            <person name="Copeland A."/>
            <person name="Lapidus A."/>
            <person name="Glavina del Rio T."/>
            <person name="Tice H."/>
            <person name="Bruce D."/>
            <person name="Goodwin L."/>
            <person name="Pitluck S."/>
            <person name="Munk A.C."/>
            <person name="Brettin T."/>
            <person name="Detter J.C."/>
            <person name="Han C."/>
            <person name="Tapia R."/>
            <person name="Larimer F."/>
            <person name="Land M."/>
            <person name="Hauser L."/>
            <person name="Kyrpides N."/>
            <person name="Anderson I."/>
            <person name="Wall J.D."/>
            <person name="Arkin A.P."/>
            <person name="Dehal P."/>
            <person name="Chivian D."/>
            <person name="Giles B."/>
            <person name="Hazen T.C."/>
        </authorList>
    </citation>
    <scope>NUCLEOTIDE SEQUENCE [LARGE SCALE GENOMIC DNA]</scope>
    <source>
        <strain evidence="3">ATCC 14822 / DSM 2638 / NCIMB 8403 / VKM B-1763</strain>
    </source>
</reference>
<dbReference type="eggNOG" id="ENOG502ZP0Y">
    <property type="taxonomic scope" value="Bacteria"/>
</dbReference>
<evidence type="ECO:0000256" key="1">
    <source>
        <dbReference type="SAM" id="MobiDB-lite"/>
    </source>
</evidence>